<protein>
    <recommendedName>
        <fullName evidence="3">DNA/RNA polymerase</fullName>
    </recommendedName>
</protein>
<dbReference type="AlphaFoldDB" id="A0A164TSU5"/>
<proteinExistence type="predicted"/>
<feature type="non-terminal residue" evidence="1">
    <location>
        <position position="172"/>
    </location>
</feature>
<reference evidence="1 2" key="1">
    <citation type="journal article" date="2016" name="Mol. Biol. Evol.">
        <title>Comparative Genomics of Early-Diverging Mushroom-Forming Fungi Provides Insights into the Origins of Lignocellulose Decay Capabilities.</title>
        <authorList>
            <person name="Nagy L.G."/>
            <person name="Riley R."/>
            <person name="Tritt A."/>
            <person name="Adam C."/>
            <person name="Daum C."/>
            <person name="Floudas D."/>
            <person name="Sun H."/>
            <person name="Yadav J.S."/>
            <person name="Pangilinan J."/>
            <person name="Larsson K.H."/>
            <person name="Matsuura K."/>
            <person name="Barry K."/>
            <person name="Labutti K."/>
            <person name="Kuo R."/>
            <person name="Ohm R.A."/>
            <person name="Bhattacharya S.S."/>
            <person name="Shirouzu T."/>
            <person name="Yoshinaga Y."/>
            <person name="Martin F.M."/>
            <person name="Grigoriev I.V."/>
            <person name="Hibbett D.S."/>
        </authorList>
    </citation>
    <scope>NUCLEOTIDE SEQUENCE [LARGE SCALE GENOMIC DNA]</scope>
    <source>
        <strain evidence="1 2">HHB9708</strain>
    </source>
</reference>
<evidence type="ECO:0008006" key="3">
    <source>
        <dbReference type="Google" id="ProtNLM"/>
    </source>
</evidence>
<dbReference type="EMBL" id="KV419410">
    <property type="protein sequence ID" value="KZS92611.1"/>
    <property type="molecule type" value="Genomic_DNA"/>
</dbReference>
<dbReference type="STRING" id="1314777.A0A164TSU5"/>
<accession>A0A164TSU5</accession>
<evidence type="ECO:0000313" key="1">
    <source>
        <dbReference type="EMBL" id="KZS92611.1"/>
    </source>
</evidence>
<evidence type="ECO:0000313" key="2">
    <source>
        <dbReference type="Proteomes" id="UP000076722"/>
    </source>
</evidence>
<name>A0A164TSU5_9AGAM</name>
<dbReference type="OrthoDB" id="5599163at2759"/>
<sequence length="172" mass="20256">MRPYFPLQPRGELHEKYEEQQPGVYVSTKYKPVDQKINPVLGIIPDDFKIVRRIPEDPLLTLPPIQHPLPEFSPGVRLTQERWDKIEADLLKIGFLLPEEIKLFQHVLKNNEKGIAWDDSEKGQFRTDYFEPVKFPTVPHVPWVEKNYRIPPGMHEQLVKELQRKLDMGVIE</sequence>
<keyword evidence="2" id="KW-1185">Reference proteome</keyword>
<dbReference type="Proteomes" id="UP000076722">
    <property type="component" value="Unassembled WGS sequence"/>
</dbReference>
<organism evidence="1 2">
    <name type="scientific">Sistotremastrum niveocremeum HHB9708</name>
    <dbReference type="NCBI Taxonomy" id="1314777"/>
    <lineage>
        <taxon>Eukaryota</taxon>
        <taxon>Fungi</taxon>
        <taxon>Dikarya</taxon>
        <taxon>Basidiomycota</taxon>
        <taxon>Agaricomycotina</taxon>
        <taxon>Agaricomycetes</taxon>
        <taxon>Sistotremastrales</taxon>
        <taxon>Sistotremastraceae</taxon>
        <taxon>Sertulicium</taxon>
        <taxon>Sertulicium niveocremeum</taxon>
    </lineage>
</organism>
<gene>
    <name evidence="1" type="ORF">SISNIDRAFT_412528</name>
</gene>